<feature type="coiled-coil region" evidence="1">
    <location>
        <begin position="82"/>
        <end position="113"/>
    </location>
</feature>
<reference evidence="2 3" key="1">
    <citation type="submission" date="2016-11" db="EMBL/GenBank/DDBJ databases">
        <authorList>
            <person name="Jaros S."/>
            <person name="Januszkiewicz K."/>
            <person name="Wedrychowicz H."/>
        </authorList>
    </citation>
    <scope>NUCLEOTIDE SEQUENCE [LARGE SCALE GENOMIC DNA]</scope>
    <source>
        <strain evidence="2 3">DSM 5091</strain>
    </source>
</reference>
<gene>
    <name evidence="2" type="ORF">SAMN02745165_03269</name>
</gene>
<dbReference type="RefSeq" id="WP_072909805.1">
    <property type="nucleotide sequence ID" value="NZ_FQZT01000018.1"/>
</dbReference>
<keyword evidence="1" id="KW-0175">Coiled coil</keyword>
<sequence>MKKYPISVDSDNQKVHFEYRLVARMARVSEEFIHRCEHEDLVTAHTMLHGAKGLTSEDISKIKLIRHLHQDMGLNLEAIDFVLRYRERIQQLESQLNELRQQLRQEKLEHEADVLTLCRRLAKLNDNE</sequence>
<organism evidence="2 3">
    <name type="scientific">Malonomonas rubra DSM 5091</name>
    <dbReference type="NCBI Taxonomy" id="1122189"/>
    <lineage>
        <taxon>Bacteria</taxon>
        <taxon>Pseudomonadati</taxon>
        <taxon>Thermodesulfobacteriota</taxon>
        <taxon>Desulfuromonadia</taxon>
        <taxon>Desulfuromonadales</taxon>
        <taxon>Geopsychrobacteraceae</taxon>
        <taxon>Malonomonas</taxon>
    </lineage>
</organism>
<dbReference type="InterPro" id="IPR009061">
    <property type="entry name" value="DNA-bd_dom_put_sf"/>
</dbReference>
<dbReference type="SUPFAM" id="SSF46955">
    <property type="entry name" value="Putative DNA-binding domain"/>
    <property type="match status" value="1"/>
</dbReference>
<evidence type="ECO:0000256" key="1">
    <source>
        <dbReference type="SAM" id="Coils"/>
    </source>
</evidence>
<dbReference type="Proteomes" id="UP000184171">
    <property type="component" value="Unassembled WGS sequence"/>
</dbReference>
<dbReference type="AlphaFoldDB" id="A0A1M6MG54"/>
<dbReference type="Gene3D" id="1.10.1660.10">
    <property type="match status" value="1"/>
</dbReference>
<keyword evidence="2" id="KW-0346">Stress response</keyword>
<name>A0A1M6MG54_MALRU</name>
<dbReference type="EMBL" id="FQZT01000018">
    <property type="protein sequence ID" value="SHJ82469.1"/>
    <property type="molecule type" value="Genomic_DNA"/>
</dbReference>
<protein>
    <submittedName>
        <fullName evidence="2">MerR family transcriptional regulator, heat shock protein HspR</fullName>
    </submittedName>
</protein>
<evidence type="ECO:0000313" key="2">
    <source>
        <dbReference type="EMBL" id="SHJ82469.1"/>
    </source>
</evidence>
<dbReference type="Pfam" id="PF13591">
    <property type="entry name" value="MerR_2"/>
    <property type="match status" value="1"/>
</dbReference>
<keyword evidence="3" id="KW-1185">Reference proteome</keyword>
<evidence type="ECO:0000313" key="3">
    <source>
        <dbReference type="Proteomes" id="UP000184171"/>
    </source>
</evidence>
<accession>A0A1M6MG54</accession>
<dbReference type="STRING" id="1122189.SAMN02745165_03269"/>
<proteinExistence type="predicted"/>
<dbReference type="OrthoDB" id="5405542at2"/>